<dbReference type="PROSITE" id="PS50966">
    <property type="entry name" value="ZF_SWIM"/>
    <property type="match status" value="1"/>
</dbReference>
<evidence type="ECO:0000256" key="5">
    <source>
        <dbReference type="ARBA" id="ARBA00023125"/>
    </source>
</evidence>
<sequence>MVLSIWCLREKNACLKDLQSRYEGYDNYFTLKIHYSGVFTKSPGRKYVDDIVSYVDDVDTDLFSVHELDDMVRELGYKGEQTLYYHFCIPEFPLDYGLLPLGNDQDVLKLVLYVPKHRLVKVYIEIGQTRVASYFKSPSKVVIKELDPESVSPELNRKKPCRREVGPCSKKLELDHPTNHVIDMDESQDHSKTIVPYVMSQVSQRSNVIDVNEGLIMGHIEEVYKGNLGNLAEEPVWEDIDGQQSVRLDEFEVFTDDYSTYADFDVEYSVPNGEDNQVEMEILEGMVSDDIGDAFYSQNGDGSDYSGDDSDDSDYIVHESNLQFDVDVDMSEFQSVVDVDEHGSLNKQIESIGNDIVDEELEVIQSDDYQYAGFYEDERTKMLKELSRSTPCSHREIHLKPYRVGQCFKTKKEVVDYMHSHAVNTRRSLYLAKNDKIRIRVKCGGVVGQSTETVQCGGPSTRSKVKCKGQSTETVECGGPSTRSKVKCKGQSTETVECGGPSTRSKVKCKGKNVISKKGKCPWAVQISRPDENKDWLVKTVHDVHKCLQTRLVKACTSKYLANLIVPQIQSKPKIPIKALHEELCKKLELGMLVQKVARAKQMVERVISGDYQLQYGYLRGYALELLNTNHGSTVRIDVYPEPCLSTTTRTFRRIYVCLGALKLGFKVRLRDFLGVDGTFLKGTYPRQVLTAVAYEVVETETTSSWTWFMELLGEDLELGANSNLPSFLIDKRYGIIPAVAKVFPNAEHRFCLRHIQENLKKQWKGKELSDLVWEFGRATTLNHFKYAMDELKKLNDEAHSWLCKIPAETCSKSHFSGRAHTDCLLNNLCEVFNAKIEGGRDKPIITCLEYIREYLMKRLCVVQKEIDKCQGELSNTVTIILEEIKTQAAKYVAKYNGAGKYQVASTWQDQYVVNLNERSCTCRFWEITGFPCRHVVFAIWNKIENGEDAPDVEDWVHPCYKLSTWKAMYLNKIDPINGRSMWPKSDCPFTLTPPKHHTQVGRRKKKRRRGVDEPNNQTTKLSRKFLAVTCSKCHNKGHNSRTCKGQGGIGEVGSKGKIQGKGKTEAKGKTQGKGKGVGNSIK</sequence>
<comment type="caution">
    <text evidence="10">The sequence shown here is derived from an EMBL/GenBank/DDBJ whole genome shotgun (WGS) entry which is preliminary data.</text>
</comment>
<evidence type="ECO:0000313" key="10">
    <source>
        <dbReference type="EMBL" id="KAJ0191818.1"/>
    </source>
</evidence>
<keyword evidence="1" id="KW-0815">Transposition</keyword>
<feature type="domain" description="SWIM-type" evidence="9">
    <location>
        <begin position="912"/>
        <end position="944"/>
    </location>
</feature>
<dbReference type="InterPro" id="IPR058594">
    <property type="entry name" value="PB1-like_dom_pln"/>
</dbReference>
<organism evidence="10 11">
    <name type="scientific">Lactuca sativa</name>
    <name type="common">Garden lettuce</name>
    <dbReference type="NCBI Taxonomy" id="4236"/>
    <lineage>
        <taxon>Eukaryota</taxon>
        <taxon>Viridiplantae</taxon>
        <taxon>Streptophyta</taxon>
        <taxon>Embryophyta</taxon>
        <taxon>Tracheophyta</taxon>
        <taxon>Spermatophyta</taxon>
        <taxon>Magnoliopsida</taxon>
        <taxon>eudicotyledons</taxon>
        <taxon>Gunneridae</taxon>
        <taxon>Pentapetalae</taxon>
        <taxon>asterids</taxon>
        <taxon>campanulids</taxon>
        <taxon>Asterales</taxon>
        <taxon>Asteraceae</taxon>
        <taxon>Cichorioideae</taxon>
        <taxon>Cichorieae</taxon>
        <taxon>Lactucinae</taxon>
        <taxon>Lactuca</taxon>
    </lineage>
</organism>
<evidence type="ECO:0000256" key="2">
    <source>
        <dbReference type="ARBA" id="ARBA00022723"/>
    </source>
</evidence>
<dbReference type="Pfam" id="PF26130">
    <property type="entry name" value="PB1-like"/>
    <property type="match status" value="1"/>
</dbReference>
<feature type="region of interest" description="Disordered" evidence="8">
    <location>
        <begin position="992"/>
        <end position="1019"/>
    </location>
</feature>
<evidence type="ECO:0000256" key="1">
    <source>
        <dbReference type="ARBA" id="ARBA00022578"/>
    </source>
</evidence>
<evidence type="ECO:0000259" key="9">
    <source>
        <dbReference type="PROSITE" id="PS50966"/>
    </source>
</evidence>
<keyword evidence="3 7" id="KW-0863">Zinc-finger</keyword>
<keyword evidence="11" id="KW-1185">Reference proteome</keyword>
<name>A0A9R1UQW3_LACSA</name>
<dbReference type="InterPro" id="IPR007527">
    <property type="entry name" value="Znf_SWIM"/>
</dbReference>
<keyword evidence="4" id="KW-0862">Zinc</keyword>
<dbReference type="GO" id="GO:0008270">
    <property type="term" value="F:zinc ion binding"/>
    <property type="evidence" value="ECO:0007669"/>
    <property type="project" value="UniProtKB-KW"/>
</dbReference>
<dbReference type="Pfam" id="PF04434">
    <property type="entry name" value="SWIM"/>
    <property type="match status" value="1"/>
</dbReference>
<keyword evidence="5" id="KW-0238">DNA-binding</keyword>
<dbReference type="GO" id="GO:0004803">
    <property type="term" value="F:transposase activity"/>
    <property type="evidence" value="ECO:0007669"/>
    <property type="project" value="InterPro"/>
</dbReference>
<dbReference type="PANTHER" id="PTHR31973">
    <property type="entry name" value="POLYPROTEIN, PUTATIVE-RELATED"/>
    <property type="match status" value="1"/>
</dbReference>
<reference evidence="10 11" key="1">
    <citation type="journal article" date="2017" name="Nat. Commun.">
        <title>Genome assembly with in vitro proximity ligation data and whole-genome triplication in lettuce.</title>
        <authorList>
            <person name="Reyes-Chin-Wo S."/>
            <person name="Wang Z."/>
            <person name="Yang X."/>
            <person name="Kozik A."/>
            <person name="Arikit S."/>
            <person name="Song C."/>
            <person name="Xia L."/>
            <person name="Froenicke L."/>
            <person name="Lavelle D.O."/>
            <person name="Truco M.J."/>
            <person name="Xia R."/>
            <person name="Zhu S."/>
            <person name="Xu C."/>
            <person name="Xu H."/>
            <person name="Xu X."/>
            <person name="Cox K."/>
            <person name="Korf I."/>
            <person name="Meyers B.C."/>
            <person name="Michelmore R.W."/>
        </authorList>
    </citation>
    <scope>NUCLEOTIDE SEQUENCE [LARGE SCALE GENOMIC DNA]</scope>
    <source>
        <strain evidence="11">cv. Salinas</strain>
        <tissue evidence="10">Seedlings</tissue>
    </source>
</reference>
<evidence type="ECO:0000313" key="11">
    <source>
        <dbReference type="Proteomes" id="UP000235145"/>
    </source>
</evidence>
<dbReference type="PANTHER" id="PTHR31973:SF190">
    <property type="entry name" value="MULE TRANSPOSASE DOMAIN-CONTAINING PROTEIN"/>
    <property type="match status" value="1"/>
</dbReference>
<dbReference type="AlphaFoldDB" id="A0A9R1UQW3"/>
<keyword evidence="6" id="KW-0233">DNA recombination</keyword>
<keyword evidence="2" id="KW-0479">Metal-binding</keyword>
<evidence type="ECO:0000256" key="7">
    <source>
        <dbReference type="PROSITE-ProRule" id="PRU00325"/>
    </source>
</evidence>
<dbReference type="EMBL" id="NBSK02000008">
    <property type="protein sequence ID" value="KAJ0191818.1"/>
    <property type="molecule type" value="Genomic_DNA"/>
</dbReference>
<dbReference type="SMART" id="SM00575">
    <property type="entry name" value="ZnF_PMZ"/>
    <property type="match status" value="1"/>
</dbReference>
<protein>
    <recommendedName>
        <fullName evidence="9">SWIM-type domain-containing protein</fullName>
    </recommendedName>
</protein>
<evidence type="ECO:0000256" key="4">
    <source>
        <dbReference type="ARBA" id="ARBA00022833"/>
    </source>
</evidence>
<dbReference type="InterPro" id="IPR001207">
    <property type="entry name" value="Transposase_mutator"/>
</dbReference>
<dbReference type="InterPro" id="IPR006564">
    <property type="entry name" value="Znf_PMZ"/>
</dbReference>
<accession>A0A9R1UQW3</accession>
<dbReference type="InterPro" id="IPR018289">
    <property type="entry name" value="MULE_transposase_dom"/>
</dbReference>
<dbReference type="GO" id="GO:0006313">
    <property type="term" value="P:DNA transposition"/>
    <property type="evidence" value="ECO:0007669"/>
    <property type="project" value="InterPro"/>
</dbReference>
<dbReference type="Proteomes" id="UP000235145">
    <property type="component" value="Unassembled WGS sequence"/>
</dbReference>
<feature type="compositionally biased region" description="Gly residues" evidence="8">
    <location>
        <begin position="1072"/>
        <end position="1083"/>
    </location>
</feature>
<dbReference type="GO" id="GO:0003677">
    <property type="term" value="F:DNA binding"/>
    <property type="evidence" value="ECO:0007669"/>
    <property type="project" value="UniProtKB-KW"/>
</dbReference>
<dbReference type="PROSITE" id="PS01007">
    <property type="entry name" value="TRANSPOSASE_MUTATOR"/>
    <property type="match status" value="1"/>
</dbReference>
<feature type="compositionally biased region" description="Basic residues" evidence="8">
    <location>
        <begin position="995"/>
        <end position="1010"/>
    </location>
</feature>
<dbReference type="Pfam" id="PF10551">
    <property type="entry name" value="MULE"/>
    <property type="match status" value="1"/>
</dbReference>
<gene>
    <name evidence="10" type="ORF">LSAT_V11C800394880</name>
</gene>
<evidence type="ECO:0000256" key="3">
    <source>
        <dbReference type="ARBA" id="ARBA00022771"/>
    </source>
</evidence>
<evidence type="ECO:0000256" key="8">
    <source>
        <dbReference type="SAM" id="MobiDB-lite"/>
    </source>
</evidence>
<evidence type="ECO:0000256" key="6">
    <source>
        <dbReference type="ARBA" id="ARBA00023172"/>
    </source>
</evidence>
<proteinExistence type="predicted"/>
<feature type="region of interest" description="Disordered" evidence="8">
    <location>
        <begin position="1036"/>
        <end position="1083"/>
    </location>
</feature>